<evidence type="ECO:0000259" key="6">
    <source>
        <dbReference type="Pfam" id="PF13086"/>
    </source>
</evidence>
<dbReference type="GO" id="GO:0016787">
    <property type="term" value="F:hydrolase activity"/>
    <property type="evidence" value="ECO:0007669"/>
    <property type="project" value="UniProtKB-KW"/>
</dbReference>
<gene>
    <name evidence="8" type="ORF">D2T29_21815</name>
</gene>
<dbReference type="CDD" id="cd18808">
    <property type="entry name" value="SF1_C_Upf1"/>
    <property type="match status" value="1"/>
</dbReference>
<reference evidence="8 9" key="1">
    <citation type="submission" date="2019-01" db="EMBL/GenBank/DDBJ databases">
        <title>Sinorhodobacter populi sp. nov. isolated from the symptomatic bark tissue of Populus euramericana canker.</title>
        <authorList>
            <person name="Xu G."/>
        </authorList>
    </citation>
    <scope>NUCLEOTIDE SEQUENCE [LARGE SCALE GENOMIC DNA]</scope>
    <source>
        <strain evidence="8 9">07D10-4-3</strain>
    </source>
</reference>
<dbReference type="GO" id="GO:0005524">
    <property type="term" value="F:ATP binding"/>
    <property type="evidence" value="ECO:0007669"/>
    <property type="project" value="UniProtKB-KW"/>
</dbReference>
<evidence type="ECO:0000256" key="3">
    <source>
        <dbReference type="ARBA" id="ARBA00022801"/>
    </source>
</evidence>
<proteinExistence type="inferred from homology"/>
<dbReference type="InterPro" id="IPR050534">
    <property type="entry name" value="Coronavir_polyprotein_1ab"/>
</dbReference>
<dbReference type="PANTHER" id="PTHR43788">
    <property type="entry name" value="DNA2/NAM7 HELICASE FAMILY MEMBER"/>
    <property type="match status" value="1"/>
</dbReference>
<dbReference type="AlphaFoldDB" id="A0A443JYX1"/>
<reference evidence="8 9" key="2">
    <citation type="submission" date="2019-01" db="EMBL/GenBank/DDBJ databases">
        <authorList>
            <person name="Li Y."/>
        </authorList>
    </citation>
    <scope>NUCLEOTIDE SEQUENCE [LARGE SCALE GENOMIC DNA]</scope>
    <source>
        <strain evidence="8 9">07D10-4-3</strain>
    </source>
</reference>
<evidence type="ECO:0000313" key="9">
    <source>
        <dbReference type="Proteomes" id="UP000284451"/>
    </source>
</evidence>
<dbReference type="PANTHER" id="PTHR43788:SF8">
    <property type="entry name" value="DNA-BINDING PROTEIN SMUBP-2"/>
    <property type="match status" value="1"/>
</dbReference>
<evidence type="ECO:0000259" key="7">
    <source>
        <dbReference type="Pfam" id="PF13087"/>
    </source>
</evidence>
<evidence type="ECO:0000256" key="2">
    <source>
        <dbReference type="ARBA" id="ARBA00022741"/>
    </source>
</evidence>
<name>A0A443JYX1_9RHOB</name>
<keyword evidence="3" id="KW-0378">Hydrolase</keyword>
<accession>A0A443JYX1</accession>
<keyword evidence="4 8" id="KW-0347">Helicase</keyword>
<dbReference type="InterPro" id="IPR041679">
    <property type="entry name" value="DNA2/NAM7-like_C"/>
</dbReference>
<dbReference type="InterPro" id="IPR047187">
    <property type="entry name" value="SF1_C_Upf1"/>
</dbReference>
<evidence type="ECO:0000256" key="5">
    <source>
        <dbReference type="ARBA" id="ARBA00022840"/>
    </source>
</evidence>
<evidence type="ECO:0000256" key="1">
    <source>
        <dbReference type="ARBA" id="ARBA00007913"/>
    </source>
</evidence>
<dbReference type="Gene3D" id="3.40.50.300">
    <property type="entry name" value="P-loop containing nucleotide triphosphate hydrolases"/>
    <property type="match status" value="2"/>
</dbReference>
<sequence length="1221" mass="133487">MTKRPYAQKSVFDLETIFEQSLDDANELDRLSNELTFRNTAKARALAGKVEKAVAELAHQRVVLLAASGPSPHSSPLVPTTSSATTPYDKPAKVVPLHSQPAFAPPEQQHLRDDHFDLGPLPSFVHSGKTNDAQAILAAWTAIEALSPQSYKRPEDMASGDRSRVALLERGIPWGAHARSKPNHRLYFEVVLGAIALDKATDELVRIFGEDEERSRPDGKRAAIGSILVDNKGLVLEERGVAVSSFAWALKPALELRLESLGAWPKVEPRIVELLDGMVRRQGENGEPLPIDLDVVHKAHLWLVSQFGVPAHLVEPPTFALKVFHHFKAKTPPEPSLLNSFYLEDLGEAMGLIGSGGGGAGLRRCLGIGRPDEKVDVLSPPSAIEPFVAPSLIPQARWPSQGGHPLVLLQQAAVNAARAELGNSSGIIGVNGPPGTGKTTLLRDIVAGCVLDRATAMVAFDKPQDAFSTTGQKLAFGSNAFLHFYRLDKSLKGHEIVVASSNNKAVENVSKELPLKEANGRHERMAYFRSISDLIANPRRAGYFEADEEDAADPVETWGLIAAALGNGRNRGAFQQGFWWNEDGGFLTYLKAARGMNVLREIKDERTGEIVDRVMPSVVANERPSTNETDAAAAWRKARASFLKLRKAVDAEIAGIEGMRRDIRALKDAIIELRKLEELRPRFDEAVEQARRIGESHRREEEKAKSQLEQDRTLLDSHIAGRPGFFARLFGTAAWKTWSASQQTLSATLQQSARLAKAAGEALDLATTALGKAQSQLQQLDREIYDKRQSVSQLDAAAAVARKRLGDRVIDGPFFEQEHEAIHLTAPWLPDDVHRMREDLFAAALAVHKAFIDASAHRLQHNLGLLMSAMVAGAFKSPAHRDLLPDLWSSLFMVVPAVSTTFASVRTMFGDLPPESIGWLLVDEAGQAVPQAAVGAIMRARRSIVVGDPLQIPPVVSLPEKLNAEICKFFDIDETEWSAPAASTQTLADQASRFKSAFATDIGDREVGLPLLVHRRCQNPMFDVSNTIAYAGQMVHAVGPKRPGPIGSALGPSSWIDVNGNAETKWCPDEGEIVVRMLRALATAGVTDPDVFIITPFKIVEQEMRRRLDRETDLLRAFGVRTGEWSRDRVGTIHTFQGREADTVILLLGAPKASQHRARQWAASPPNIINVAVSRAKQNLYVVGSAASWVGAGTSLQVLQGQLARSRPKRPIWTDVAQWIP</sequence>
<keyword evidence="2" id="KW-0547">Nucleotide-binding</keyword>
<protein>
    <submittedName>
        <fullName evidence="8">DNA helicase</fullName>
    </submittedName>
</protein>
<organism evidence="8 9">
    <name type="scientific">Paenirhodobacter populi</name>
    <dbReference type="NCBI Taxonomy" id="2306993"/>
    <lineage>
        <taxon>Bacteria</taxon>
        <taxon>Pseudomonadati</taxon>
        <taxon>Pseudomonadota</taxon>
        <taxon>Alphaproteobacteria</taxon>
        <taxon>Rhodobacterales</taxon>
        <taxon>Rhodobacter group</taxon>
        <taxon>Paenirhodobacter</taxon>
    </lineage>
</organism>
<dbReference type="SUPFAM" id="SSF52540">
    <property type="entry name" value="P-loop containing nucleoside triphosphate hydrolases"/>
    <property type="match status" value="1"/>
</dbReference>
<dbReference type="GO" id="GO:0043139">
    <property type="term" value="F:5'-3' DNA helicase activity"/>
    <property type="evidence" value="ECO:0007669"/>
    <property type="project" value="TreeGrafter"/>
</dbReference>
<comment type="similarity">
    <text evidence="1">Belongs to the DNA2/NAM7 helicase family.</text>
</comment>
<dbReference type="Pfam" id="PF13086">
    <property type="entry name" value="AAA_11"/>
    <property type="match status" value="1"/>
</dbReference>
<evidence type="ECO:0000313" key="8">
    <source>
        <dbReference type="EMBL" id="RWR25674.1"/>
    </source>
</evidence>
<keyword evidence="5" id="KW-0067">ATP-binding</keyword>
<feature type="domain" description="DNA2/NAM7 helicase-like C-terminal" evidence="7">
    <location>
        <begin position="1063"/>
        <end position="1186"/>
    </location>
</feature>
<feature type="domain" description="DNA2/NAM7 helicase helicase" evidence="6">
    <location>
        <begin position="906"/>
        <end position="956"/>
    </location>
</feature>
<dbReference type="Proteomes" id="UP000284451">
    <property type="component" value="Unassembled WGS sequence"/>
</dbReference>
<comment type="caution">
    <text evidence="8">The sequence shown here is derived from an EMBL/GenBank/DDBJ whole genome shotgun (WGS) entry which is preliminary data.</text>
</comment>
<dbReference type="EMBL" id="SAUY01000063">
    <property type="protein sequence ID" value="RWR25674.1"/>
    <property type="molecule type" value="Genomic_DNA"/>
</dbReference>
<dbReference type="InterPro" id="IPR041677">
    <property type="entry name" value="DNA2/NAM7_AAA_11"/>
</dbReference>
<dbReference type="InterPro" id="IPR027417">
    <property type="entry name" value="P-loop_NTPase"/>
</dbReference>
<evidence type="ECO:0000256" key="4">
    <source>
        <dbReference type="ARBA" id="ARBA00022806"/>
    </source>
</evidence>
<dbReference type="Pfam" id="PF13087">
    <property type="entry name" value="AAA_12"/>
    <property type="match status" value="1"/>
</dbReference>